<name>A0A6V8K2T5_9ACTN</name>
<organism evidence="1 2">
    <name type="scientific">Phytohabitans houttuyneae</name>
    <dbReference type="NCBI Taxonomy" id="1076126"/>
    <lineage>
        <taxon>Bacteria</taxon>
        <taxon>Bacillati</taxon>
        <taxon>Actinomycetota</taxon>
        <taxon>Actinomycetes</taxon>
        <taxon>Micromonosporales</taxon>
        <taxon>Micromonosporaceae</taxon>
    </lineage>
</organism>
<comment type="caution">
    <text evidence="1">The sequence shown here is derived from an EMBL/GenBank/DDBJ whole genome shotgun (WGS) entry which is preliminary data.</text>
</comment>
<dbReference type="Proteomes" id="UP000482800">
    <property type="component" value="Unassembled WGS sequence"/>
</dbReference>
<accession>A0A6V8K2T5</accession>
<dbReference type="EMBL" id="BLPF01000001">
    <property type="protein sequence ID" value="GFJ78034.1"/>
    <property type="molecule type" value="Genomic_DNA"/>
</dbReference>
<proteinExistence type="predicted"/>
<reference evidence="1 2" key="1">
    <citation type="submission" date="2020-03" db="EMBL/GenBank/DDBJ databases">
        <title>Whole genome shotgun sequence of Phytohabitans houttuyneae NBRC 108639.</title>
        <authorList>
            <person name="Komaki H."/>
            <person name="Tamura T."/>
        </authorList>
    </citation>
    <scope>NUCLEOTIDE SEQUENCE [LARGE SCALE GENOMIC DNA]</scope>
    <source>
        <strain evidence="1 2">NBRC 108639</strain>
    </source>
</reference>
<dbReference type="AlphaFoldDB" id="A0A6V8K2T5"/>
<keyword evidence="2" id="KW-1185">Reference proteome</keyword>
<reference evidence="1 2" key="2">
    <citation type="submission" date="2020-03" db="EMBL/GenBank/DDBJ databases">
        <authorList>
            <person name="Ichikawa N."/>
            <person name="Kimura A."/>
            <person name="Kitahashi Y."/>
            <person name="Uohara A."/>
        </authorList>
    </citation>
    <scope>NUCLEOTIDE SEQUENCE [LARGE SCALE GENOMIC DNA]</scope>
    <source>
        <strain evidence="1 2">NBRC 108639</strain>
    </source>
</reference>
<evidence type="ECO:0000313" key="2">
    <source>
        <dbReference type="Proteomes" id="UP000482800"/>
    </source>
</evidence>
<protein>
    <recommendedName>
        <fullName evidence="3">Glycosyltransferase 2-like domain-containing protein</fullName>
    </recommendedName>
</protein>
<sequence>MDNACPPEFTVVFLVHGPIELLDRTVPTTIEALTARTRRTVDLVLAIDGAETAPVDALLERAPRWGIDEVRLRRRDRNVAGGDPSNNGHAHLVPGKGRFLITVEGDVVAFRAGEGDPLAFLAETFDRTPELALATRIDDHACWREPLLDVGSPLAPGVRSVNRVASHFLVYDLPRALPVIWAAGGVPASSFHDSDEAWFNYEDWLSRTFAAPAGPGIGYLSELPVRVFHCDEKTAPGAATYTRSLDVRLRVFERARRACAGHATV</sequence>
<evidence type="ECO:0008006" key="3">
    <source>
        <dbReference type="Google" id="ProtNLM"/>
    </source>
</evidence>
<gene>
    <name evidence="1" type="ORF">Phou_022140</name>
</gene>
<evidence type="ECO:0000313" key="1">
    <source>
        <dbReference type="EMBL" id="GFJ78034.1"/>
    </source>
</evidence>